<dbReference type="PANTHER" id="PTHR48108">
    <property type="entry name" value="CBS DOMAIN-CONTAINING PROTEIN CBSX2, CHLOROPLASTIC"/>
    <property type="match status" value="1"/>
</dbReference>
<dbReference type="KEGG" id="nva:G3M78_12845"/>
<evidence type="ECO:0000259" key="3">
    <source>
        <dbReference type="PROSITE" id="PS51371"/>
    </source>
</evidence>
<dbReference type="InterPro" id="IPR000644">
    <property type="entry name" value="CBS_dom"/>
</dbReference>
<feature type="domain" description="CBS" evidence="3">
    <location>
        <begin position="1"/>
        <end position="57"/>
    </location>
</feature>
<reference evidence="5" key="1">
    <citation type="submission" date="2020-02" db="EMBL/GenBank/DDBJ databases">
        <title>Genomic and physiological characterization of two novel Nitrospinaceae genera.</title>
        <authorList>
            <person name="Mueller A.J."/>
            <person name="Jung M.-Y."/>
            <person name="Strachan C.R."/>
            <person name="Herbold C.W."/>
            <person name="Kirkegaard R.H."/>
            <person name="Daims H."/>
        </authorList>
    </citation>
    <scope>NUCLEOTIDE SEQUENCE [LARGE SCALE GENOMIC DNA]</scope>
</reference>
<dbReference type="SMART" id="SM00116">
    <property type="entry name" value="CBS"/>
    <property type="match status" value="1"/>
</dbReference>
<evidence type="ECO:0000256" key="1">
    <source>
        <dbReference type="ARBA" id="ARBA00022737"/>
    </source>
</evidence>
<name>A0A7T0C4D7_9BACT</name>
<accession>A0A7T0C4D7</accession>
<dbReference type="InterPro" id="IPR046342">
    <property type="entry name" value="CBS_dom_sf"/>
</dbReference>
<dbReference type="PROSITE" id="PS51371">
    <property type="entry name" value="CBS"/>
    <property type="match status" value="1"/>
</dbReference>
<dbReference type="AlphaFoldDB" id="A0A7T0C4D7"/>
<protein>
    <submittedName>
        <fullName evidence="4">CBS domain-containing protein</fullName>
    </submittedName>
</protein>
<keyword evidence="1" id="KW-0677">Repeat</keyword>
<dbReference type="PANTHER" id="PTHR48108:SF26">
    <property type="entry name" value="CBS DOMAIN-CONTAINING PROTEIN DDB_G0289609"/>
    <property type="match status" value="1"/>
</dbReference>
<evidence type="ECO:0000256" key="2">
    <source>
        <dbReference type="PROSITE-ProRule" id="PRU00703"/>
    </source>
</evidence>
<proteinExistence type="predicted"/>
<sequence>MRSSIVSVDKDTTLVECAVQLVEQKVSSLLITNNGEYEGIVTPKDIVRKAIAKGLDPKTTLAHAVMSSPILGMEYYLPREEAHEYMLRHKIKHLAATDNKKIIGILTFKDMTR</sequence>
<evidence type="ECO:0000313" key="4">
    <source>
        <dbReference type="EMBL" id="QPJ66232.1"/>
    </source>
</evidence>
<keyword evidence="2" id="KW-0129">CBS domain</keyword>
<dbReference type="EMBL" id="CP048620">
    <property type="protein sequence ID" value="QPJ66232.1"/>
    <property type="molecule type" value="Genomic_DNA"/>
</dbReference>
<dbReference type="SUPFAM" id="SSF54631">
    <property type="entry name" value="CBS-domain pair"/>
    <property type="match status" value="1"/>
</dbReference>
<dbReference type="Pfam" id="PF00571">
    <property type="entry name" value="CBS"/>
    <property type="match status" value="2"/>
</dbReference>
<gene>
    <name evidence="4" type="ORF">G3M78_12845</name>
</gene>
<evidence type="ECO:0000313" key="5">
    <source>
        <dbReference type="Proteomes" id="UP000594464"/>
    </source>
</evidence>
<dbReference type="Proteomes" id="UP000594464">
    <property type="component" value="Chromosome"/>
</dbReference>
<dbReference type="InterPro" id="IPR051462">
    <property type="entry name" value="CBS_domain-containing"/>
</dbReference>
<organism evidence="4 5">
    <name type="scientific">Candidatus Nitrohelix vancouverensis</name>
    <dbReference type="NCBI Taxonomy" id="2705534"/>
    <lineage>
        <taxon>Bacteria</taxon>
        <taxon>Pseudomonadati</taxon>
        <taxon>Nitrospinota/Tectimicrobiota group</taxon>
        <taxon>Nitrospinota</taxon>
        <taxon>Nitrospinia</taxon>
        <taxon>Nitrospinales</taxon>
        <taxon>Nitrospinaceae</taxon>
        <taxon>Candidatus Nitrohelix</taxon>
    </lineage>
</organism>
<dbReference type="Gene3D" id="3.10.580.10">
    <property type="entry name" value="CBS-domain"/>
    <property type="match status" value="1"/>
</dbReference>